<evidence type="ECO:0000259" key="3">
    <source>
        <dbReference type="Pfam" id="PF05170"/>
    </source>
</evidence>
<comment type="caution">
    <text evidence="4">The sequence shown here is derived from an EMBL/GenBank/DDBJ whole genome shotgun (WGS) entry which is preliminary data.</text>
</comment>
<dbReference type="RefSeq" id="WP_150455385.1">
    <property type="nucleotide sequence ID" value="NZ_VYKI01000021.1"/>
</dbReference>
<evidence type="ECO:0000256" key="2">
    <source>
        <dbReference type="SAM" id="Phobius"/>
    </source>
</evidence>
<keyword evidence="2" id="KW-0472">Membrane</keyword>
<dbReference type="EMBL" id="VYKI01000021">
    <property type="protein sequence ID" value="KAA8995551.1"/>
    <property type="molecule type" value="Genomic_DNA"/>
</dbReference>
<dbReference type="InterPro" id="IPR007844">
    <property type="entry name" value="AsmA"/>
</dbReference>
<name>A0ABQ6SYK2_9GAMM</name>
<keyword evidence="2" id="KW-0812">Transmembrane</keyword>
<proteinExistence type="predicted"/>
<evidence type="ECO:0000256" key="1">
    <source>
        <dbReference type="SAM" id="MobiDB-lite"/>
    </source>
</evidence>
<keyword evidence="5" id="KW-1185">Reference proteome</keyword>
<evidence type="ECO:0000313" key="4">
    <source>
        <dbReference type="EMBL" id="KAA8995551.1"/>
    </source>
</evidence>
<accession>A0ABQ6SYK2</accession>
<feature type="transmembrane region" description="Helical" evidence="2">
    <location>
        <begin position="29"/>
        <end position="49"/>
    </location>
</feature>
<feature type="domain" description="AsmA" evidence="3">
    <location>
        <begin position="30"/>
        <end position="154"/>
    </location>
</feature>
<dbReference type="PANTHER" id="PTHR30441">
    <property type="entry name" value="DUF748 DOMAIN-CONTAINING PROTEIN"/>
    <property type="match status" value="1"/>
</dbReference>
<dbReference type="PANTHER" id="PTHR30441:SF9">
    <property type="entry name" value="ASMA FAMILY PROTEIN YHJG"/>
    <property type="match status" value="1"/>
</dbReference>
<dbReference type="Proteomes" id="UP000326367">
    <property type="component" value="Unassembled WGS sequence"/>
</dbReference>
<organism evidence="4 5">
    <name type="scientific">Stenotrophomonas cyclobalanopsidis</name>
    <dbReference type="NCBI Taxonomy" id="2771362"/>
    <lineage>
        <taxon>Bacteria</taxon>
        <taxon>Pseudomonadati</taxon>
        <taxon>Pseudomonadota</taxon>
        <taxon>Gammaproteobacteria</taxon>
        <taxon>Lysobacterales</taxon>
        <taxon>Lysobacteraceae</taxon>
        <taxon>Stenotrophomonas</taxon>
    </lineage>
</organism>
<reference evidence="4 5" key="1">
    <citation type="journal article" date="2020" name="Antonie Van Leeuwenhoek">
        <title>Stenotrophomonas cyclobalanopsidis sp. nov., isolated from the leaf spot disease of Cyclobalanopsis patelliformis.</title>
        <authorList>
            <person name="Bian D.R."/>
            <person name="Xue H."/>
            <person name="Piao C.G."/>
            <person name="Li Y."/>
        </authorList>
    </citation>
    <scope>NUCLEOTIDE SEQUENCE [LARGE SCALE GENOMIC DNA]</scope>
    <source>
        <strain evidence="4 5">TPQG1-4</strain>
    </source>
</reference>
<feature type="region of interest" description="Disordered" evidence="1">
    <location>
        <begin position="1"/>
        <end position="20"/>
    </location>
</feature>
<evidence type="ECO:0000313" key="5">
    <source>
        <dbReference type="Proteomes" id="UP000326367"/>
    </source>
</evidence>
<feature type="compositionally biased region" description="Pro residues" evidence="1">
    <location>
        <begin position="1"/>
        <end position="12"/>
    </location>
</feature>
<protein>
    <submittedName>
        <fullName evidence="4">AsmA family protein</fullName>
    </submittedName>
</protein>
<dbReference type="Pfam" id="PF05170">
    <property type="entry name" value="AsmA"/>
    <property type="match status" value="2"/>
</dbReference>
<gene>
    <name evidence="4" type="ORF">FJU31_14570</name>
</gene>
<keyword evidence="2" id="KW-1133">Transmembrane helix</keyword>
<sequence length="664" mass="71215">MNAAPSPAPSAPRPSRWRLQRPSPRGQRWLAVLVFLLAAVLILIALWDWNWFKGPVERAVQARTGRALHIGHLDVDLGRTSTIRADAITFANASWSKQATMANADRVEIDVRVWPLLRGSIQLPEVRLTRPDVLLEAAPRKGEAGNWDFLPASDGKSALQLKGLRIDDGRLQYLDALGRTDIRVGVRSGEPTTTAHKRADTAPPLLVKGQGRWQGNPFTLSGGTESPLQLTDSAHPFRIHLDGRAGSTHAVATGTLTNPFALQVFDLQFALSGQDLADLYPLLGIAIPPSPPYALDGRLKRDHNVWRYEGFTGKVGDSDLGGNLQFEVGRDRPRLTATLESRRLDFDDLAGFVGAPPKTGGGETANAEQKAQAAQVAASPRVLPDTPYNLGKLRAMDADVRWKAHRINAPSLPLDDMDAHLLLDDGVLRLDPLNFGVAGGDIRSTIRMDARQPQIATALKASVRGVQLGQLFPDAKLAEQAKGGISGQIDLSGRGNSIAAMLGGSSGDVGVAMGRGHVGNLVMELAGLDITESLKFLFTGDRQIPLRCAFADFGVRDGLMTSRALAVDTTDTIIIGEGTVSLRDERMDLLLKPRPKDKSILVLRSPLRIGGTFKDPSFRPDFKALGLRGAVALALGSIAPPAALLATIETGPGKDANCGGQYAK</sequence>
<dbReference type="InterPro" id="IPR052894">
    <property type="entry name" value="AsmA-related"/>
</dbReference>
<feature type="domain" description="AsmA" evidence="3">
    <location>
        <begin position="208"/>
        <end position="563"/>
    </location>
</feature>